<comment type="caution">
    <text evidence="1">The sequence shown here is derived from an EMBL/GenBank/DDBJ whole genome shotgun (WGS) entry which is preliminary data.</text>
</comment>
<dbReference type="Proteomes" id="UP001500466">
    <property type="component" value="Unassembled WGS sequence"/>
</dbReference>
<reference evidence="2" key="1">
    <citation type="journal article" date="2019" name="Int. J. Syst. Evol. Microbiol.">
        <title>The Global Catalogue of Microorganisms (GCM) 10K type strain sequencing project: providing services to taxonomists for standard genome sequencing and annotation.</title>
        <authorList>
            <consortium name="The Broad Institute Genomics Platform"/>
            <consortium name="The Broad Institute Genome Sequencing Center for Infectious Disease"/>
            <person name="Wu L."/>
            <person name="Ma J."/>
        </authorList>
    </citation>
    <scope>NUCLEOTIDE SEQUENCE [LARGE SCALE GENOMIC DNA]</scope>
    <source>
        <strain evidence="2">JCM 17986</strain>
    </source>
</reference>
<evidence type="ECO:0000313" key="2">
    <source>
        <dbReference type="Proteomes" id="UP001500466"/>
    </source>
</evidence>
<gene>
    <name evidence="1" type="ORF">GCM10023205_68290</name>
</gene>
<dbReference type="EMBL" id="BAABHS010000034">
    <property type="protein sequence ID" value="GAA4987776.1"/>
    <property type="molecule type" value="Genomic_DNA"/>
</dbReference>
<dbReference type="RefSeq" id="WP_345679670.1">
    <property type="nucleotide sequence ID" value="NZ_BAABHS010000034.1"/>
</dbReference>
<organism evidence="1 2">
    <name type="scientific">Yinghuangia aomiensis</name>
    <dbReference type="NCBI Taxonomy" id="676205"/>
    <lineage>
        <taxon>Bacteria</taxon>
        <taxon>Bacillati</taxon>
        <taxon>Actinomycetota</taxon>
        <taxon>Actinomycetes</taxon>
        <taxon>Kitasatosporales</taxon>
        <taxon>Streptomycetaceae</taxon>
        <taxon>Yinghuangia</taxon>
    </lineage>
</organism>
<evidence type="ECO:0000313" key="1">
    <source>
        <dbReference type="EMBL" id="GAA4987776.1"/>
    </source>
</evidence>
<accession>A0ABP9I4Q2</accession>
<keyword evidence="2" id="KW-1185">Reference proteome</keyword>
<protein>
    <submittedName>
        <fullName evidence="1">Uncharacterized protein</fullName>
    </submittedName>
</protein>
<proteinExistence type="predicted"/>
<name>A0ABP9I4Q2_9ACTN</name>
<sequence>MPVVVEVVLLRAVPQLAYRMARGMPLPGEVPDSAALRLAGLPEDAARRAELVVHSTSWRYERGEPRVVLTYVVAPDPDPTRPSRLVEGVGIARGDSAACPAPERVAAGEVAAHALRHLAFLEASDPVVRDAVARVSGLTAVMPSFEPDVARRLHTGP</sequence>